<comment type="caution">
    <text evidence="2">The sequence shown here is derived from an EMBL/GenBank/DDBJ whole genome shotgun (WGS) entry which is preliminary data.</text>
</comment>
<organism evidence="2 3">
    <name type="scientific">Phanerochaete sordida</name>
    <dbReference type="NCBI Taxonomy" id="48140"/>
    <lineage>
        <taxon>Eukaryota</taxon>
        <taxon>Fungi</taxon>
        <taxon>Dikarya</taxon>
        <taxon>Basidiomycota</taxon>
        <taxon>Agaricomycotina</taxon>
        <taxon>Agaricomycetes</taxon>
        <taxon>Polyporales</taxon>
        <taxon>Phanerochaetaceae</taxon>
        <taxon>Phanerochaete</taxon>
    </lineage>
</organism>
<name>A0A9P3LJD7_9APHY</name>
<dbReference type="AlphaFoldDB" id="A0A9P3LJD7"/>
<feature type="region of interest" description="Disordered" evidence="1">
    <location>
        <begin position="127"/>
        <end position="150"/>
    </location>
</feature>
<reference evidence="2 3" key="1">
    <citation type="submission" date="2021-08" db="EMBL/GenBank/DDBJ databases">
        <title>Draft Genome Sequence of Phanerochaete sordida strain YK-624.</title>
        <authorList>
            <person name="Mori T."/>
            <person name="Dohra H."/>
            <person name="Suzuki T."/>
            <person name="Kawagishi H."/>
            <person name="Hirai H."/>
        </authorList>
    </citation>
    <scope>NUCLEOTIDE SEQUENCE [LARGE SCALE GENOMIC DNA]</scope>
    <source>
        <strain evidence="2 3">YK-624</strain>
    </source>
</reference>
<dbReference type="Proteomes" id="UP000703269">
    <property type="component" value="Unassembled WGS sequence"/>
</dbReference>
<evidence type="ECO:0000256" key="1">
    <source>
        <dbReference type="SAM" id="MobiDB-lite"/>
    </source>
</evidence>
<sequence length="170" mass="18571">MLVRSTCLTTLDVNDIRRGKAMDGVHAPASHALETQNPPPQFNVVLAETEVAIRSDHGQQHNAPQRVQRGTPLPVSIQATGVRDHPTWAVDVGPNEMPSMTTPSLASLAKTQTSRMCVHGRLWTVRRRESARRREEDDGPKDPAEAGGGCQRYRRFEAGCLLEAGEGASK</sequence>
<dbReference type="EMBL" id="BPQB01000072">
    <property type="protein sequence ID" value="GJE97436.1"/>
    <property type="molecule type" value="Genomic_DNA"/>
</dbReference>
<keyword evidence="3" id="KW-1185">Reference proteome</keyword>
<evidence type="ECO:0000313" key="2">
    <source>
        <dbReference type="EMBL" id="GJE97436.1"/>
    </source>
</evidence>
<proteinExistence type="predicted"/>
<accession>A0A9P3LJD7</accession>
<feature type="compositionally biased region" description="Basic and acidic residues" evidence="1">
    <location>
        <begin position="127"/>
        <end position="144"/>
    </location>
</feature>
<gene>
    <name evidence="2" type="ORF">PsYK624_136550</name>
</gene>
<evidence type="ECO:0000313" key="3">
    <source>
        <dbReference type="Proteomes" id="UP000703269"/>
    </source>
</evidence>
<protein>
    <submittedName>
        <fullName evidence="2">Uncharacterized protein</fullName>
    </submittedName>
</protein>